<reference evidence="1" key="1">
    <citation type="submission" date="2023-04" db="EMBL/GenBank/DDBJ databases">
        <title>Genomic of Limosilactobacillus fermentum MSJK0025.</title>
        <authorList>
            <person name="Yang S."/>
        </authorList>
    </citation>
    <scope>NUCLEOTIDE SEQUENCE</scope>
    <source>
        <strain evidence="1">MSJK0025</strain>
    </source>
</reference>
<gene>
    <name evidence="1" type="ORF">P8634_04585</name>
</gene>
<name>A0AAJ6D1R9_LIMFE</name>
<dbReference type="InterPro" id="IPR002933">
    <property type="entry name" value="Peptidase_M20"/>
</dbReference>
<dbReference type="Proteomes" id="UP001218104">
    <property type="component" value="Chromosome"/>
</dbReference>
<dbReference type="Gene3D" id="3.40.630.10">
    <property type="entry name" value="Zn peptidases"/>
    <property type="match status" value="1"/>
</dbReference>
<evidence type="ECO:0000313" key="2">
    <source>
        <dbReference type="Proteomes" id="UP001218104"/>
    </source>
</evidence>
<dbReference type="RefSeq" id="WP_278319313.1">
    <property type="nucleotide sequence ID" value="NZ_CP053314.1"/>
</dbReference>
<dbReference type="SUPFAM" id="SSF53187">
    <property type="entry name" value="Zn-dependent exopeptidases"/>
    <property type="match status" value="1"/>
</dbReference>
<dbReference type="Pfam" id="PF01546">
    <property type="entry name" value="Peptidase_M20"/>
    <property type="match status" value="1"/>
</dbReference>
<dbReference type="EMBL" id="CP121468">
    <property type="protein sequence ID" value="WFR89978.1"/>
    <property type="molecule type" value="Genomic_DNA"/>
</dbReference>
<evidence type="ECO:0000313" key="1">
    <source>
        <dbReference type="EMBL" id="WFR89978.1"/>
    </source>
</evidence>
<sequence length="82" mass="8898">MLVDRGEIFPALELDEDAPAMKQLEAAHQAVHGAFPQVTMSSTVTDGGWFGYYHIPAVIYGPGQLEQAHSDNESAVKSKKLV</sequence>
<organism evidence="1 2">
    <name type="scientific">Limosilactobacillus fermentum</name>
    <name type="common">Lactobacillus fermentum</name>
    <dbReference type="NCBI Taxonomy" id="1613"/>
    <lineage>
        <taxon>Bacteria</taxon>
        <taxon>Bacillati</taxon>
        <taxon>Bacillota</taxon>
        <taxon>Bacilli</taxon>
        <taxon>Lactobacillales</taxon>
        <taxon>Lactobacillaceae</taxon>
        <taxon>Limosilactobacillus</taxon>
    </lineage>
</organism>
<proteinExistence type="predicted"/>
<accession>A0AAJ6D1R9</accession>
<protein>
    <submittedName>
        <fullName evidence="1">M20/M25/M40 family metallo-hydrolase</fullName>
    </submittedName>
</protein>
<dbReference type="GO" id="GO:0016787">
    <property type="term" value="F:hydrolase activity"/>
    <property type="evidence" value="ECO:0007669"/>
    <property type="project" value="InterPro"/>
</dbReference>
<dbReference type="AlphaFoldDB" id="A0AAJ6D1R9"/>